<dbReference type="AlphaFoldDB" id="A0AA90H0J1"/>
<protein>
    <submittedName>
        <fullName evidence="1">Uncharacterized protein</fullName>
    </submittedName>
</protein>
<accession>A0AA90H0J1</accession>
<gene>
    <name evidence="1" type="ORF">POF50_011105</name>
</gene>
<comment type="caution">
    <text evidence="1">The sequence shown here is derived from an EMBL/GenBank/DDBJ whole genome shotgun (WGS) entry which is preliminary data.</text>
</comment>
<evidence type="ECO:0000313" key="1">
    <source>
        <dbReference type="EMBL" id="MDI5969876.1"/>
    </source>
</evidence>
<sequence>MIATRELSTEELWHAVASALNELHARDECPRLEEWRDYRDQSAECAPGIRRSPEVGEWVRRVQWSSSTGKWVVVNSDPLDAVGHAESIADHAREAYTIAQRHCDVSQIPSHLAGYAKRAALRLAATLGIDFWDVRIDQSWGVGLGPVGPLTLTVNDPGGDPSSYSFSCLDPRYGDEPFYLLGPCPECGAMVPMVEVQQLVDLGAHLENGTSLFPSGDGEYHAEFAEDSRHSSGCPHGPM</sequence>
<proteinExistence type="predicted"/>
<dbReference type="EMBL" id="JABXJJ020000012">
    <property type="protein sequence ID" value="MDI5969876.1"/>
    <property type="molecule type" value="Genomic_DNA"/>
</dbReference>
<reference evidence="1" key="1">
    <citation type="submission" date="2023-05" db="EMBL/GenBank/DDBJ databases">
        <title>Streptantibioticus silvisoli sp. nov., acidotolerant actinomycetes 1 from pine litter.</title>
        <authorList>
            <person name="Swiecimska M."/>
            <person name="Golinska P."/>
            <person name="Sangal V."/>
            <person name="Wachnowicz B."/>
            <person name="Goodfellow M."/>
        </authorList>
    </citation>
    <scope>NUCLEOTIDE SEQUENCE</scope>
    <source>
        <strain evidence="1">SL13</strain>
    </source>
</reference>
<name>A0AA90H0J1_9ACTN</name>
<organism evidence="1">
    <name type="scientific">Streptantibioticus silvisoli</name>
    <dbReference type="NCBI Taxonomy" id="2705255"/>
    <lineage>
        <taxon>Bacteria</taxon>
        <taxon>Bacillati</taxon>
        <taxon>Actinomycetota</taxon>
        <taxon>Actinomycetes</taxon>
        <taxon>Kitasatosporales</taxon>
        <taxon>Streptomycetaceae</taxon>
        <taxon>Streptantibioticus</taxon>
    </lineage>
</organism>
<dbReference type="RefSeq" id="WP_271313364.1">
    <property type="nucleotide sequence ID" value="NZ_JABXJJ020000012.1"/>
</dbReference>